<dbReference type="PROSITE" id="PS51186">
    <property type="entry name" value="GNAT"/>
    <property type="match status" value="1"/>
</dbReference>
<dbReference type="GO" id="GO:0016747">
    <property type="term" value="F:acyltransferase activity, transferring groups other than amino-acyl groups"/>
    <property type="evidence" value="ECO:0007669"/>
    <property type="project" value="InterPro"/>
</dbReference>
<dbReference type="Pfam" id="PF13527">
    <property type="entry name" value="Acetyltransf_9"/>
    <property type="match status" value="1"/>
</dbReference>
<name>A0A0J7ARJ1_9ACTN</name>
<comment type="caution">
    <text evidence="2">The sequence shown here is derived from an EMBL/GenBank/DDBJ whole genome shotgun (WGS) entry which is preliminary data.</text>
</comment>
<dbReference type="SUPFAM" id="SSF55729">
    <property type="entry name" value="Acyl-CoA N-acyltransferases (Nat)"/>
    <property type="match status" value="1"/>
</dbReference>
<evidence type="ECO:0000313" key="3">
    <source>
        <dbReference type="Proteomes" id="UP000035932"/>
    </source>
</evidence>
<organism evidence="2 3">
    <name type="scientific">Streptomyces roseus</name>
    <dbReference type="NCBI Taxonomy" id="66430"/>
    <lineage>
        <taxon>Bacteria</taxon>
        <taxon>Bacillati</taxon>
        <taxon>Actinomycetota</taxon>
        <taxon>Actinomycetes</taxon>
        <taxon>Kitasatosporales</taxon>
        <taxon>Streptomycetaceae</taxon>
        <taxon>Streptomyces</taxon>
    </lineage>
</organism>
<keyword evidence="3" id="KW-1185">Reference proteome</keyword>
<dbReference type="Gene3D" id="3.40.630.30">
    <property type="match status" value="1"/>
</dbReference>
<feature type="domain" description="N-acetyltransferase" evidence="1">
    <location>
        <begin position="2"/>
        <end position="147"/>
    </location>
</feature>
<dbReference type="STRING" id="66430.ACS04_00190"/>
<reference evidence="2 3" key="1">
    <citation type="submission" date="2015-06" db="EMBL/GenBank/DDBJ databases">
        <title>Recapitulation of the evolution of biosynthetic gene clusters reveals hidden chemical diversity on bacterial genomes.</title>
        <authorList>
            <person name="Cruz-Morales P."/>
            <person name="Martinez-Guerrero C."/>
            <person name="Morales-Escalante M.A."/>
            <person name="Yanez-Guerra L.A."/>
            <person name="Kopp J.F."/>
            <person name="Feldmann J."/>
            <person name="Ramos-Aboites H.E."/>
            <person name="Barona-Gomez F."/>
        </authorList>
    </citation>
    <scope>NUCLEOTIDE SEQUENCE [LARGE SCALE GENOMIC DNA]</scope>
    <source>
        <strain evidence="2 3">ATCC 31245</strain>
    </source>
</reference>
<dbReference type="InterPro" id="IPR000182">
    <property type="entry name" value="GNAT_dom"/>
</dbReference>
<gene>
    <name evidence="2" type="ORF">ACS04_00190</name>
</gene>
<dbReference type="EMBL" id="LFML01000002">
    <property type="protein sequence ID" value="KMO99846.1"/>
    <property type="molecule type" value="Genomic_DNA"/>
</dbReference>
<proteinExistence type="predicted"/>
<dbReference type="AlphaFoldDB" id="A0A0J7ARJ1"/>
<evidence type="ECO:0000259" key="1">
    <source>
        <dbReference type="PROSITE" id="PS51186"/>
    </source>
</evidence>
<dbReference type="InterPro" id="IPR016181">
    <property type="entry name" value="Acyl_CoA_acyltransferase"/>
</dbReference>
<evidence type="ECO:0000313" key="2">
    <source>
        <dbReference type="EMBL" id="KMO99846.1"/>
    </source>
</evidence>
<dbReference type="Proteomes" id="UP000035932">
    <property type="component" value="Unassembled WGS sequence"/>
</dbReference>
<sequence length="183" mass="18876">MVTYPEAELPARLAAQVADLEAQAWPGAGAGHDPALAPEVVLLLDEEGTVLASLALLRKTIRHGGRTYRAAGLSAVVTRESARGRGHGGRLVAAARAALAADPAVDLVLFSCDRPLVPFYEAAGFTRLPGTVLVGGTPEQPLATDAPGFAKEVLADFPGADTGADAFAGARIALYPGLVDRLW</sequence>
<accession>A0A0J7ARJ1</accession>
<protein>
    <recommendedName>
        <fullName evidence="1">N-acetyltransferase domain-containing protein</fullName>
    </recommendedName>
</protein>
<dbReference type="PATRIC" id="fig|66430.4.peg.2830"/>
<dbReference type="OrthoDB" id="7017613at2"/>